<organism evidence="1 2">
    <name type="scientific">Planobispora siamensis</name>
    <dbReference type="NCBI Taxonomy" id="936338"/>
    <lineage>
        <taxon>Bacteria</taxon>
        <taxon>Bacillati</taxon>
        <taxon>Actinomycetota</taxon>
        <taxon>Actinomycetes</taxon>
        <taxon>Streptosporangiales</taxon>
        <taxon>Streptosporangiaceae</taxon>
        <taxon>Planobispora</taxon>
    </lineage>
</organism>
<keyword evidence="2" id="KW-1185">Reference proteome</keyword>
<dbReference type="AlphaFoldDB" id="A0A8J3WKS1"/>
<proteinExistence type="predicted"/>
<dbReference type="Proteomes" id="UP000619788">
    <property type="component" value="Unassembled WGS sequence"/>
</dbReference>
<evidence type="ECO:0000313" key="2">
    <source>
        <dbReference type="Proteomes" id="UP000619788"/>
    </source>
</evidence>
<accession>A0A8J3WKS1</accession>
<evidence type="ECO:0000313" key="1">
    <source>
        <dbReference type="EMBL" id="GIH92870.1"/>
    </source>
</evidence>
<dbReference type="InterPro" id="IPR046105">
    <property type="entry name" value="DUF6042"/>
</dbReference>
<name>A0A8J3WKS1_9ACTN</name>
<gene>
    <name evidence="1" type="ORF">Psi01_35000</name>
</gene>
<dbReference type="RefSeq" id="WP_239127791.1">
    <property type="nucleotide sequence ID" value="NZ_BOOJ01000029.1"/>
</dbReference>
<reference evidence="1 2" key="1">
    <citation type="submission" date="2021-01" db="EMBL/GenBank/DDBJ databases">
        <title>Whole genome shotgun sequence of Planobispora siamensis NBRC 107568.</title>
        <authorList>
            <person name="Komaki H."/>
            <person name="Tamura T."/>
        </authorList>
    </citation>
    <scope>NUCLEOTIDE SEQUENCE [LARGE SCALE GENOMIC DNA]</scope>
    <source>
        <strain evidence="1 2">NBRC 107568</strain>
    </source>
</reference>
<comment type="caution">
    <text evidence="1">The sequence shown here is derived from an EMBL/GenBank/DDBJ whole genome shotgun (WGS) entry which is preliminary data.</text>
</comment>
<dbReference type="Pfam" id="PF19508">
    <property type="entry name" value="DUF6042"/>
    <property type="match status" value="1"/>
</dbReference>
<sequence>MPECGIVLVGQIATRDADFPPSVDELINRLSFGSPSVQGRGWDTQAWEPLEPHTDESLARLREELGDDDDRDAATINAEEAANREQFRSRLDELATGLGVSPLVTVRDVFDYLVACRIIQTHEQDGVTLCSINPTPPLPGEVLNLTPEENAKEDHIRWTQLYEQPSFQIIELFDPEGARHEELTTSLEKLAKKISLDVETVRQAILWLIEQGHFTASLDISTAERYEVFTLRVDWEKFAKDRIDIRFA</sequence>
<dbReference type="EMBL" id="BOOJ01000029">
    <property type="protein sequence ID" value="GIH92870.1"/>
    <property type="molecule type" value="Genomic_DNA"/>
</dbReference>
<protein>
    <submittedName>
        <fullName evidence="1">Uncharacterized protein</fullName>
    </submittedName>
</protein>